<dbReference type="InterPro" id="IPR017459">
    <property type="entry name" value="Glycosyl_Trfase_fam3_N_dom"/>
</dbReference>
<sequence length="348" mass="37805">MIAKLISKLQEKTDLTYEEMNQVMTDVLSGNTSDSENADFLSNLADKGETDDELLGMLDKMQEFSLKIEPKNTGAIIDMCGTGGDKLQTFNISTTASFVVAAAGGIVAKHGNRSSSGISGSADIFEYFGYDLNLEPSQIADILEKHNIGFMFAQKFHPAMRYVSAARKQLGKRTAFNLLGPLSNPAGVKNQLVGVFSIEYLDRLPKILKRKGAKNIMTVRSDDGMDEFSTSSTNRVCILRDDKVLMNAIDPEVVGLHKSSLKDIQIQTKEDAIKSFVGVLNNTANQAMIETTALNAAGGLIVANISNNFEEAVELALNTIKDGKAFSLLEKFVQDTGDVSKLKEIIDG</sequence>
<dbReference type="PANTHER" id="PTHR43285">
    <property type="entry name" value="ANTHRANILATE PHOSPHORIBOSYLTRANSFERASE"/>
    <property type="match status" value="1"/>
</dbReference>
<feature type="domain" description="Glycosyl transferase family 3" evidence="9">
    <location>
        <begin position="75"/>
        <end position="325"/>
    </location>
</feature>
<reference evidence="11 12" key="1">
    <citation type="submission" date="2014-06" db="EMBL/GenBank/DDBJ databases">
        <authorList>
            <person name="Ngugi D.K."/>
            <person name="Blom J."/>
            <person name="Alam I."/>
            <person name="Rashid M."/>
            <person name="Ba Alawi W."/>
            <person name="Zhang G."/>
            <person name="Hikmawan T."/>
            <person name="Guan Y."/>
            <person name="Antunes A."/>
            <person name="Siam R."/>
            <person name="ElDorry H."/>
            <person name="Bajic V."/>
            <person name="Stingl U."/>
        </authorList>
    </citation>
    <scope>NUCLEOTIDE SEQUENCE [LARGE SCALE GENOMIC DNA]</scope>
    <source>
        <strain evidence="11">SCGC AAA799-N04</strain>
    </source>
</reference>
<dbReference type="SUPFAM" id="SSF47648">
    <property type="entry name" value="Nucleoside phosphorylase/phosphoribosyltransferase N-terminal domain"/>
    <property type="match status" value="1"/>
</dbReference>
<comment type="catalytic activity">
    <reaction evidence="8">
        <text>N-(5-phospho-beta-D-ribosyl)anthranilate + diphosphate = 5-phospho-alpha-D-ribose 1-diphosphate + anthranilate</text>
        <dbReference type="Rhea" id="RHEA:11768"/>
        <dbReference type="ChEBI" id="CHEBI:16567"/>
        <dbReference type="ChEBI" id="CHEBI:18277"/>
        <dbReference type="ChEBI" id="CHEBI:33019"/>
        <dbReference type="ChEBI" id="CHEBI:58017"/>
        <dbReference type="EC" id="2.4.2.18"/>
    </reaction>
</comment>
<dbReference type="Gene3D" id="3.40.1030.10">
    <property type="entry name" value="Nucleoside phosphorylase/phosphoribosyltransferase catalytic domain"/>
    <property type="match status" value="1"/>
</dbReference>
<dbReference type="GO" id="GO:0005829">
    <property type="term" value="C:cytosol"/>
    <property type="evidence" value="ECO:0007669"/>
    <property type="project" value="TreeGrafter"/>
</dbReference>
<evidence type="ECO:0000256" key="3">
    <source>
        <dbReference type="ARBA" id="ARBA00022605"/>
    </source>
</evidence>
<dbReference type="SUPFAM" id="SSF52418">
    <property type="entry name" value="Nucleoside phosphorylase/phosphoribosyltransferase catalytic domain"/>
    <property type="match status" value="1"/>
</dbReference>
<dbReference type="GO" id="GO:0000287">
    <property type="term" value="F:magnesium ion binding"/>
    <property type="evidence" value="ECO:0007669"/>
    <property type="project" value="UniProtKB-UniRule"/>
</dbReference>
<dbReference type="GO" id="GO:0004048">
    <property type="term" value="F:anthranilate phosphoribosyltransferase activity"/>
    <property type="evidence" value="ECO:0007669"/>
    <property type="project" value="UniProtKB-UniRule"/>
</dbReference>
<dbReference type="Proteomes" id="UP000028059">
    <property type="component" value="Unassembled WGS sequence"/>
</dbReference>
<evidence type="ECO:0000313" key="11">
    <source>
        <dbReference type="EMBL" id="KEQ57213.1"/>
    </source>
</evidence>
<dbReference type="PANTHER" id="PTHR43285:SF2">
    <property type="entry name" value="ANTHRANILATE PHOSPHORIBOSYLTRANSFERASE"/>
    <property type="match status" value="1"/>
</dbReference>
<dbReference type="InterPro" id="IPR000312">
    <property type="entry name" value="Glycosyl_Trfase_fam3"/>
</dbReference>
<evidence type="ECO:0000256" key="8">
    <source>
        <dbReference type="HAMAP-Rule" id="MF_00211"/>
    </source>
</evidence>
<feature type="binding site" evidence="8">
    <location>
        <position position="81"/>
    </location>
    <ligand>
        <name>anthranilate</name>
        <dbReference type="ChEBI" id="CHEBI:16567"/>
        <label>1</label>
    </ligand>
</feature>
<organism evidence="11 12">
    <name type="scientific">Marine Group I thaumarchaeote SCGC AAA799-N04</name>
    <dbReference type="NCBI Taxonomy" id="1502293"/>
    <lineage>
        <taxon>Archaea</taxon>
        <taxon>Nitrososphaerota</taxon>
        <taxon>Marine Group I</taxon>
    </lineage>
</organism>
<dbReference type="PATRIC" id="fig|1502293.3.peg.150"/>
<feature type="binding site" evidence="8">
    <location>
        <position position="167"/>
    </location>
    <ligand>
        <name>anthranilate</name>
        <dbReference type="ChEBI" id="CHEBI:16567"/>
        <label>2</label>
    </ligand>
</feature>
<keyword evidence="6 8" id="KW-0822">Tryptophan biosynthesis</keyword>
<evidence type="ECO:0000256" key="2">
    <source>
        <dbReference type="ARBA" id="ARBA00011948"/>
    </source>
</evidence>
<feature type="binding site" evidence="8">
    <location>
        <begin position="109"/>
        <end position="117"/>
    </location>
    <ligand>
        <name>5-phospho-alpha-D-ribose 1-diphosphate</name>
        <dbReference type="ChEBI" id="CHEBI:58017"/>
    </ligand>
</feature>
<dbReference type="NCBIfam" id="TIGR01245">
    <property type="entry name" value="trpD"/>
    <property type="match status" value="1"/>
</dbReference>
<dbReference type="FunFam" id="3.40.1030.10:FF:000002">
    <property type="entry name" value="Anthranilate phosphoribosyltransferase"/>
    <property type="match status" value="1"/>
</dbReference>
<dbReference type="UniPathway" id="UPA00035">
    <property type="reaction ID" value="UER00041"/>
</dbReference>
<dbReference type="Gene3D" id="1.20.970.10">
    <property type="entry name" value="Transferase, Pyrimidine Nucleoside Phosphorylase, Chain C"/>
    <property type="match status" value="1"/>
</dbReference>
<feature type="binding site" evidence="8">
    <location>
        <position position="227"/>
    </location>
    <ligand>
        <name>Mg(2+)</name>
        <dbReference type="ChEBI" id="CHEBI:18420"/>
        <label>1</label>
    </ligand>
</feature>
<dbReference type="EMBL" id="JOKN01000002">
    <property type="protein sequence ID" value="KEQ57213.1"/>
    <property type="molecule type" value="Genomic_DNA"/>
</dbReference>
<keyword evidence="8" id="KW-0460">Magnesium</keyword>
<dbReference type="Pfam" id="PF02885">
    <property type="entry name" value="Glycos_trans_3N"/>
    <property type="match status" value="1"/>
</dbReference>
<feature type="binding site" evidence="8">
    <location>
        <begin position="84"/>
        <end position="85"/>
    </location>
    <ligand>
        <name>5-phospho-alpha-D-ribose 1-diphosphate</name>
        <dbReference type="ChEBI" id="CHEBI:58017"/>
    </ligand>
</feature>
<feature type="binding site" evidence="8">
    <location>
        <position position="93"/>
    </location>
    <ligand>
        <name>Mg(2+)</name>
        <dbReference type="ChEBI" id="CHEBI:18420"/>
        <label>1</label>
    </ligand>
</feature>
<keyword evidence="3 8" id="KW-0028">Amino-acid biosynthesis</keyword>
<keyword evidence="8" id="KW-0479">Metal-binding</keyword>
<evidence type="ECO:0000256" key="4">
    <source>
        <dbReference type="ARBA" id="ARBA00022676"/>
    </source>
</evidence>
<evidence type="ECO:0000259" key="9">
    <source>
        <dbReference type="Pfam" id="PF00591"/>
    </source>
</evidence>
<name>A0A081RPU0_9ARCH</name>
<comment type="cofactor">
    <cofactor evidence="8">
        <name>Mg(2+)</name>
        <dbReference type="ChEBI" id="CHEBI:18420"/>
    </cofactor>
    <text evidence="8">Binds 2 magnesium ions per monomer.</text>
</comment>
<keyword evidence="7 8" id="KW-0057">Aromatic amino acid biosynthesis</keyword>
<comment type="function">
    <text evidence="8">Catalyzes the transfer of the phosphoribosyl group of 5-phosphorylribose-1-pyrophosphate (PRPP) to anthranilate to yield N-(5'-phosphoribosyl)-anthranilate (PRA).</text>
</comment>
<keyword evidence="12" id="KW-1185">Reference proteome</keyword>
<dbReference type="Pfam" id="PF00591">
    <property type="entry name" value="Glycos_transf_3"/>
    <property type="match status" value="1"/>
</dbReference>
<accession>A0A081RPU0</accession>
<dbReference type="InterPro" id="IPR005940">
    <property type="entry name" value="Anthranilate_Pribosyl_Tfrase"/>
</dbReference>
<comment type="subunit">
    <text evidence="8">Homodimer.</text>
</comment>
<dbReference type="GO" id="GO:0000162">
    <property type="term" value="P:L-tryptophan biosynthetic process"/>
    <property type="evidence" value="ECO:0007669"/>
    <property type="project" value="UniProtKB-UniRule"/>
</dbReference>
<feature type="binding site" evidence="8">
    <location>
        <position position="81"/>
    </location>
    <ligand>
        <name>5-phospho-alpha-D-ribose 1-diphosphate</name>
        <dbReference type="ChEBI" id="CHEBI:58017"/>
    </ligand>
</feature>
<keyword evidence="5 8" id="KW-0808">Transferase</keyword>
<evidence type="ECO:0000256" key="5">
    <source>
        <dbReference type="ARBA" id="ARBA00022679"/>
    </source>
</evidence>
<dbReference type="HAMAP" id="MF_00211">
    <property type="entry name" value="TrpD"/>
    <property type="match status" value="1"/>
</dbReference>
<evidence type="ECO:0000256" key="7">
    <source>
        <dbReference type="ARBA" id="ARBA00023141"/>
    </source>
</evidence>
<feature type="binding site" evidence="8">
    <location>
        <position position="121"/>
    </location>
    <ligand>
        <name>5-phospho-alpha-D-ribose 1-diphosphate</name>
        <dbReference type="ChEBI" id="CHEBI:58017"/>
    </ligand>
</feature>
<comment type="similarity">
    <text evidence="8">Belongs to the anthranilate phosphoribosyltransferase family.</text>
</comment>
<comment type="caution">
    <text evidence="8">Lacks conserved residue(s) required for the propagation of feature annotation.</text>
</comment>
<protein>
    <recommendedName>
        <fullName evidence="2 8">Anthranilate phosphoribosyltransferase</fullName>
        <ecNumber evidence="2 8">2.4.2.18</ecNumber>
    </recommendedName>
</protein>
<comment type="pathway">
    <text evidence="1 8">Amino-acid biosynthesis; L-tryptophan biosynthesis; L-tryptophan from chorismate: step 2/5.</text>
</comment>
<dbReference type="InterPro" id="IPR035902">
    <property type="entry name" value="Nuc_phospho_transferase"/>
</dbReference>
<keyword evidence="4 8" id="KW-0328">Glycosyltransferase</keyword>
<evidence type="ECO:0000256" key="6">
    <source>
        <dbReference type="ARBA" id="ARBA00022822"/>
    </source>
</evidence>
<feature type="binding site" evidence="8">
    <location>
        <position position="227"/>
    </location>
    <ligand>
        <name>Mg(2+)</name>
        <dbReference type="ChEBI" id="CHEBI:18420"/>
        <label>2</label>
    </ligand>
</feature>
<feature type="domain" description="Glycosyl transferase family 3 N-terminal" evidence="10">
    <location>
        <begin position="4"/>
        <end position="64"/>
    </location>
</feature>
<feature type="binding site" evidence="8">
    <location>
        <position position="112"/>
    </location>
    <ligand>
        <name>anthranilate</name>
        <dbReference type="ChEBI" id="CHEBI:16567"/>
        <label>1</label>
    </ligand>
</feature>
<evidence type="ECO:0000256" key="1">
    <source>
        <dbReference type="ARBA" id="ARBA00004907"/>
    </source>
</evidence>
<dbReference type="AlphaFoldDB" id="A0A081RPU0"/>
<proteinExistence type="inferred from homology"/>
<feature type="binding site" evidence="8">
    <location>
        <position position="226"/>
    </location>
    <ligand>
        <name>Mg(2+)</name>
        <dbReference type="ChEBI" id="CHEBI:18420"/>
        <label>2</label>
    </ligand>
</feature>
<gene>
    <name evidence="8 11" type="primary">trpD</name>
    <name evidence="11" type="ORF">AAA799N04_00163</name>
</gene>
<comment type="caution">
    <text evidence="11">The sequence shown here is derived from an EMBL/GenBank/DDBJ whole genome shotgun (WGS) entry which is preliminary data.</text>
</comment>
<evidence type="ECO:0000259" key="10">
    <source>
        <dbReference type="Pfam" id="PF02885"/>
    </source>
</evidence>
<feature type="binding site" evidence="8">
    <location>
        <position position="89"/>
    </location>
    <ligand>
        <name>5-phospho-alpha-D-ribose 1-diphosphate</name>
        <dbReference type="ChEBI" id="CHEBI:58017"/>
    </ligand>
</feature>
<dbReference type="InterPro" id="IPR036320">
    <property type="entry name" value="Glycosyl_Trfase_fam3_N_dom_sf"/>
</dbReference>
<dbReference type="EC" id="2.4.2.18" evidence="2 8"/>
<feature type="binding site" evidence="8">
    <location>
        <begin position="91"/>
        <end position="94"/>
    </location>
    <ligand>
        <name>5-phospho-alpha-D-ribose 1-diphosphate</name>
        <dbReference type="ChEBI" id="CHEBI:58017"/>
    </ligand>
</feature>
<evidence type="ECO:0000313" key="12">
    <source>
        <dbReference type="Proteomes" id="UP000028059"/>
    </source>
</evidence>